<feature type="compositionally biased region" description="Polar residues" evidence="1">
    <location>
        <begin position="8"/>
        <end position="17"/>
    </location>
</feature>
<keyword evidence="3" id="KW-1185">Reference proteome</keyword>
<proteinExistence type="predicted"/>
<feature type="region of interest" description="Disordered" evidence="1">
    <location>
        <begin position="1"/>
        <end position="33"/>
    </location>
</feature>
<dbReference type="EMBL" id="JAWIIV010000013">
    <property type="protein sequence ID" value="MEC4720714.1"/>
    <property type="molecule type" value="Genomic_DNA"/>
</dbReference>
<evidence type="ECO:0000313" key="3">
    <source>
        <dbReference type="Proteomes" id="UP001352263"/>
    </source>
</evidence>
<dbReference type="RefSeq" id="WP_326507430.1">
    <property type="nucleotide sequence ID" value="NZ_JAWIIV010000013.1"/>
</dbReference>
<evidence type="ECO:0000313" key="2">
    <source>
        <dbReference type="EMBL" id="MEC4720714.1"/>
    </source>
</evidence>
<comment type="caution">
    <text evidence="2">The sequence shown here is derived from an EMBL/GenBank/DDBJ whole genome shotgun (WGS) entry which is preliminary data.</text>
</comment>
<evidence type="ECO:0000256" key="1">
    <source>
        <dbReference type="SAM" id="MobiDB-lite"/>
    </source>
</evidence>
<organism evidence="2 3">
    <name type="scientific">Noviherbaspirillum album</name>
    <dbReference type="NCBI Taxonomy" id="3080276"/>
    <lineage>
        <taxon>Bacteria</taxon>
        <taxon>Pseudomonadati</taxon>
        <taxon>Pseudomonadota</taxon>
        <taxon>Betaproteobacteria</taxon>
        <taxon>Burkholderiales</taxon>
        <taxon>Oxalobacteraceae</taxon>
        <taxon>Noviherbaspirillum</taxon>
    </lineage>
</organism>
<sequence>MHLPHPFSPQQKMSSEVRSSEVHTTDLAARLGSDNSQQYRRQLLADLGELRAELECAMQRGLPRAQYEKWAAALTAVMSAQAAVKA</sequence>
<name>A0ABU6JAN6_9BURK</name>
<dbReference type="Gene3D" id="1.20.5.420">
    <property type="entry name" value="Immunoglobulin FC, subunit C"/>
    <property type="match status" value="1"/>
</dbReference>
<protein>
    <submittedName>
        <fullName evidence="2">Uncharacterized protein</fullName>
    </submittedName>
</protein>
<gene>
    <name evidence="2" type="ORF">RY831_16240</name>
</gene>
<reference evidence="2 3" key="1">
    <citation type="submission" date="2023-10" db="EMBL/GenBank/DDBJ databases">
        <title>Noviherbaspirillum sp. CPCC 100848 genome assembly.</title>
        <authorList>
            <person name="Li X.Y."/>
            <person name="Fang X.M."/>
        </authorList>
    </citation>
    <scope>NUCLEOTIDE SEQUENCE [LARGE SCALE GENOMIC DNA]</scope>
    <source>
        <strain evidence="2 3">CPCC 100848</strain>
    </source>
</reference>
<dbReference type="Proteomes" id="UP001352263">
    <property type="component" value="Unassembled WGS sequence"/>
</dbReference>
<accession>A0ABU6JAN6</accession>